<evidence type="ECO:0000313" key="2">
    <source>
        <dbReference type="Proteomes" id="UP000529417"/>
    </source>
</evidence>
<keyword evidence="2" id="KW-1185">Reference proteome</keyword>
<dbReference type="RefSeq" id="WP_179905057.1">
    <property type="nucleotide sequence ID" value="NZ_JACBXS010000007.1"/>
</dbReference>
<dbReference type="EMBL" id="JACBXS010000007">
    <property type="protein sequence ID" value="NYS24354.1"/>
    <property type="molecule type" value="Genomic_DNA"/>
</dbReference>
<name>A0A7Z0HXZ3_9RHOB</name>
<dbReference type="Proteomes" id="UP000529417">
    <property type="component" value="Unassembled WGS sequence"/>
</dbReference>
<proteinExistence type="predicted"/>
<protein>
    <submittedName>
        <fullName evidence="1">Uncharacterized protein</fullName>
    </submittedName>
</protein>
<organism evidence="1 2">
    <name type="scientific">Rhabdonatronobacter sediminivivens</name>
    <dbReference type="NCBI Taxonomy" id="2743469"/>
    <lineage>
        <taxon>Bacteria</taxon>
        <taxon>Pseudomonadati</taxon>
        <taxon>Pseudomonadota</taxon>
        <taxon>Alphaproteobacteria</taxon>
        <taxon>Rhodobacterales</taxon>
        <taxon>Paracoccaceae</taxon>
        <taxon>Rhabdonatronobacter</taxon>
    </lineage>
</organism>
<comment type="caution">
    <text evidence="1">The sequence shown here is derived from an EMBL/GenBank/DDBJ whole genome shotgun (WGS) entry which is preliminary data.</text>
</comment>
<reference evidence="1 2" key="1">
    <citation type="journal article" date="2000" name="Arch. Microbiol.">
        <title>Rhodobaca bogoriensis gen. nov. and sp. nov., an alkaliphilic purple nonsulfur bacterium from African Rift Valley soda lakes.</title>
        <authorList>
            <person name="Milford A.D."/>
            <person name="Achenbach L.A."/>
            <person name="Jung D.O."/>
            <person name="Madigan M.T."/>
        </authorList>
    </citation>
    <scope>NUCLEOTIDE SEQUENCE [LARGE SCALE GENOMIC DNA]</scope>
    <source>
        <strain evidence="1 2">2376</strain>
    </source>
</reference>
<accession>A0A7Z0HXZ3</accession>
<dbReference type="AlphaFoldDB" id="A0A7Z0HXZ3"/>
<gene>
    <name evidence="1" type="ORF">HUK65_05055</name>
</gene>
<sequence>MSAPSGTNNLRTLASVVSLDGWIGEFEDNNHATVHVDVVFQEASFGADPADKVSFRIRLKRAQILLNVPENEPLTIRRESIARTVVSDCTEIETTRETEASAKAAASVAAKVNQGLSLGADANAETRAALRTQSSTRRSVGRFLVQHFKEQERYGWTISSSDGQPMDGAPWDAGAEPRLTVKRAQERNSEGNKPSMKIVIRCRREDIEILDLEPKHPAITEKLRMSAHRARHIAAAEQVIKRAIERKGFLTAPDLSNKDSVVMVADMVVMEQD</sequence>
<evidence type="ECO:0000313" key="1">
    <source>
        <dbReference type="EMBL" id="NYS24354.1"/>
    </source>
</evidence>